<dbReference type="Gene3D" id="3.90.226.10">
    <property type="entry name" value="2-enoyl-CoA Hydratase, Chain A, domain 1"/>
    <property type="match status" value="1"/>
</dbReference>
<gene>
    <name evidence="1" type="ORF">NF556_16385</name>
</gene>
<keyword evidence="2" id="KW-1185">Reference proteome</keyword>
<evidence type="ECO:0000313" key="1">
    <source>
        <dbReference type="EMBL" id="USQ79180.1"/>
    </source>
</evidence>
<name>A0ABY4YQZ9_9MICO</name>
<dbReference type="SUPFAM" id="SSF52096">
    <property type="entry name" value="ClpP/crotonase"/>
    <property type="match status" value="1"/>
</dbReference>
<dbReference type="EMBL" id="CP099489">
    <property type="protein sequence ID" value="USQ79180.1"/>
    <property type="molecule type" value="Genomic_DNA"/>
</dbReference>
<dbReference type="Proteomes" id="UP001056455">
    <property type="component" value="Chromosome"/>
</dbReference>
<dbReference type="RefSeq" id="WP_252592095.1">
    <property type="nucleotide sequence ID" value="NZ_CP099489.1"/>
</dbReference>
<dbReference type="InterPro" id="IPR029045">
    <property type="entry name" value="ClpP/crotonase-like_dom_sf"/>
</dbReference>
<dbReference type="PANTHER" id="PTHR43459:SF1">
    <property type="entry name" value="EG:BACN32G11.4 PROTEIN"/>
    <property type="match status" value="1"/>
</dbReference>
<dbReference type="CDD" id="cd06558">
    <property type="entry name" value="crotonase-like"/>
    <property type="match status" value="1"/>
</dbReference>
<reference evidence="1" key="1">
    <citation type="submission" date="2022-06" db="EMBL/GenBank/DDBJ databases">
        <title>Ornithinimicrobium HY1793.</title>
        <authorList>
            <person name="Huang Y."/>
        </authorList>
    </citation>
    <scope>NUCLEOTIDE SEQUENCE</scope>
    <source>
        <strain evidence="1">HY1793</strain>
    </source>
</reference>
<protein>
    <submittedName>
        <fullName evidence="1">Enoyl-CoA hydratase/isomerase family protein</fullName>
    </submittedName>
</protein>
<accession>A0ABY4YQZ9</accession>
<dbReference type="InterPro" id="IPR001753">
    <property type="entry name" value="Enoyl-CoA_hydra/iso"/>
</dbReference>
<dbReference type="Pfam" id="PF00378">
    <property type="entry name" value="ECH_1"/>
    <property type="match status" value="1"/>
</dbReference>
<evidence type="ECO:0000313" key="2">
    <source>
        <dbReference type="Proteomes" id="UP001056455"/>
    </source>
</evidence>
<sequence>MGDGNIDIIEENGVFTIEVGRLDDATHEGLSKVFRIAHQSDADVVVLTGKDRSFLNPMNYDIEWVKHLAIFKDMLKIFKEAEDIVRDIINCEKPTIAKVFAPGAHSLGASIALACDFVVAAEDASFSDPHLSGFGVVPGDGGSLVWPSRIGLARSREFLMLDKVATAPEAKEIGLIERCVPVDQVDAEVEGIIAKLQSYDQVGVKFTKRWLNQYMRQNMNIAGMGSLYAEGMVFSSEDFAKKAEEYAAMLASQGGYQES</sequence>
<organism evidence="1 2">
    <name type="scientific">Ornithinimicrobium faecis</name>
    <dbReference type="NCBI Taxonomy" id="2934158"/>
    <lineage>
        <taxon>Bacteria</taxon>
        <taxon>Bacillati</taxon>
        <taxon>Actinomycetota</taxon>
        <taxon>Actinomycetes</taxon>
        <taxon>Micrococcales</taxon>
        <taxon>Ornithinimicrobiaceae</taxon>
        <taxon>Ornithinimicrobium</taxon>
    </lineage>
</organism>
<dbReference type="PANTHER" id="PTHR43459">
    <property type="entry name" value="ENOYL-COA HYDRATASE"/>
    <property type="match status" value="1"/>
</dbReference>
<proteinExistence type="predicted"/>